<feature type="signal peptide" evidence="2">
    <location>
        <begin position="1"/>
        <end position="22"/>
    </location>
</feature>
<organism evidence="4 5">
    <name type="scientific">Marinoscillum furvescens DSM 4134</name>
    <dbReference type="NCBI Taxonomy" id="1122208"/>
    <lineage>
        <taxon>Bacteria</taxon>
        <taxon>Pseudomonadati</taxon>
        <taxon>Bacteroidota</taxon>
        <taxon>Cytophagia</taxon>
        <taxon>Cytophagales</taxon>
        <taxon>Reichenbachiellaceae</taxon>
        <taxon>Marinoscillum</taxon>
    </lineage>
</organism>
<dbReference type="PANTHER" id="PTHR16026">
    <property type="entry name" value="CARTILAGE ACIDIC PROTEIN 1"/>
    <property type="match status" value="1"/>
</dbReference>
<evidence type="ECO:0000256" key="2">
    <source>
        <dbReference type="SAM" id="SignalP"/>
    </source>
</evidence>
<evidence type="ECO:0000256" key="1">
    <source>
        <dbReference type="ARBA" id="ARBA00022729"/>
    </source>
</evidence>
<dbReference type="Pfam" id="PF13517">
    <property type="entry name" value="FG-GAP_3"/>
    <property type="match status" value="4"/>
</dbReference>
<dbReference type="InterPro" id="IPR013517">
    <property type="entry name" value="FG-GAP"/>
</dbReference>
<comment type="caution">
    <text evidence="4">The sequence shown here is derived from an EMBL/GenBank/DDBJ whole genome shotgun (WGS) entry which is preliminary data.</text>
</comment>
<dbReference type="InterPro" id="IPR027039">
    <property type="entry name" value="Crtac1"/>
</dbReference>
<proteinExistence type="predicted"/>
<reference evidence="4 5" key="1">
    <citation type="submission" date="2018-07" db="EMBL/GenBank/DDBJ databases">
        <title>Genomic Encyclopedia of Type Strains, Phase IV (KMG-IV): sequencing the most valuable type-strain genomes for metagenomic binning, comparative biology and taxonomic classification.</title>
        <authorList>
            <person name="Goeker M."/>
        </authorList>
    </citation>
    <scope>NUCLEOTIDE SEQUENCE [LARGE SCALE GENOMIC DNA]</scope>
    <source>
        <strain evidence="4 5">DSM 4134</strain>
    </source>
</reference>
<protein>
    <submittedName>
        <fullName evidence="4">VCBS repeat protein</fullName>
    </submittedName>
</protein>
<dbReference type="SUPFAM" id="SSF69318">
    <property type="entry name" value="Integrin alpha N-terminal domain"/>
    <property type="match status" value="2"/>
</dbReference>
<gene>
    <name evidence="4" type="ORF">C7460_12741</name>
</gene>
<evidence type="ECO:0000259" key="3">
    <source>
        <dbReference type="Pfam" id="PF07593"/>
    </source>
</evidence>
<dbReference type="Pfam" id="PF07593">
    <property type="entry name" value="UnbV_ASPIC"/>
    <property type="match status" value="1"/>
</dbReference>
<dbReference type="RefSeq" id="WP_115870056.1">
    <property type="nucleotide sequence ID" value="NZ_QREG01000027.1"/>
</dbReference>
<sequence>MLNNVCYSVLFCLLLACSTPQSQHGFELLPPHTTGIHFQNNILENDTLNYHVFPYLYMGGGVSAADFNNDGLDDLYFTSNLYPNKLYLNKGNFEFEDVTQSAGVAGDNRWYTGTTVLDINADGLLDLYLCVAGKFTTTENQLFVNQGNGAFVEEAKKYGINDPSASIQATAFDYNQDGLQDLFVANYPIVPVSMGNHYYKMKMEENQATESGHLFHNNGNGTFTDVTKVAGVQNFGLTLGVVAADLNDDGLTDLYLSNDFNVPDYLYLNNGNGTFSESLQQATNQTSMFGMGLDIADFNNDLHPDILQVDMTPEDHFRSKTNMASMSPSSFYTAVDYGFHYQYMQNSLQLHQGVKNNIPYYGNIARLTGLATTDWSWTGLFADVNNDGLRDIYITNGMKRDVNNNDVNQQLKEQSFFGQIDNYDPEIYPSNPIANYLYINQGDLQLSNETSSWNVNQPGFSNGATYTDLDNDGDLDLVVNNIDAPAFIYKNLSEGNAIQIRLTGPSTNPIGLNAKVKVTQGKLQQVQELTLSRGFQSSVSTTLHYGLPDESPVEITVTWPDGNISSCSAIPPNQIFRISYADSEPALLPPATIHPYRERTLEKGLKFSHQEDEYDDFKNEPLLPHKNSQVGPALAQGDLNSDGLEDLYFGNAAGASSEVFLQQPDGSWKLLPGPWQKDADQEDTGALIFDADGDGDMDLYVACGGNDPGKPASYYRDRIYVNSNGRFELVTENLPDFITSGKVVKAADYDQDGDMDLLVAGRIVPGKYPQPALSAILRNDSKPDKLLFTDITDEIAPDLRRAGLITDASWEDIDRDGDPDLLMVGEWMAINIYENKAGTLINKTETYELETSRGWWNSIYPTDVDGDGDQDYLLGNLGLNYKYKASLEQPFEIFSNDFDENNQLDIVIAYEKKGKMLPLRGRECSSQQIPAIKSRFKTYEAFAGATLDEIYGKYMLESSLHYEAHTFANSWMENTGDGWQLHELPREAQLSSINAFVQLSPNTWLAAGNKYPAEVETPRNDASYGVVLKYDQQQKEFIILSPKQSGIYLEGECKALTKIKPVEGPAQIIAAMNDDQAQLLTRE</sequence>
<evidence type="ECO:0000313" key="5">
    <source>
        <dbReference type="Proteomes" id="UP000256779"/>
    </source>
</evidence>
<dbReference type="InterPro" id="IPR028994">
    <property type="entry name" value="Integrin_alpha_N"/>
</dbReference>
<dbReference type="Gene3D" id="2.130.10.130">
    <property type="entry name" value="Integrin alpha, N-terminal"/>
    <property type="match status" value="4"/>
</dbReference>
<keyword evidence="1 2" id="KW-0732">Signal</keyword>
<dbReference type="InterPro" id="IPR011519">
    <property type="entry name" value="UnbV_ASPIC"/>
</dbReference>
<dbReference type="EMBL" id="QREG01000027">
    <property type="protein sequence ID" value="RED93017.1"/>
    <property type="molecule type" value="Genomic_DNA"/>
</dbReference>
<dbReference type="PANTHER" id="PTHR16026:SF0">
    <property type="entry name" value="CARTILAGE ACIDIC PROTEIN 1"/>
    <property type="match status" value="1"/>
</dbReference>
<dbReference type="Proteomes" id="UP000256779">
    <property type="component" value="Unassembled WGS sequence"/>
</dbReference>
<feature type="domain" description="ASPIC/UnbV" evidence="3">
    <location>
        <begin position="511"/>
        <end position="575"/>
    </location>
</feature>
<keyword evidence="5" id="KW-1185">Reference proteome</keyword>
<dbReference type="OrthoDB" id="1488345at2"/>
<accession>A0A3D9KX17</accession>
<feature type="chain" id="PRO_5017699904" evidence="2">
    <location>
        <begin position="23"/>
        <end position="1083"/>
    </location>
</feature>
<evidence type="ECO:0000313" key="4">
    <source>
        <dbReference type="EMBL" id="RED93017.1"/>
    </source>
</evidence>
<name>A0A3D9KX17_MARFU</name>
<dbReference type="AlphaFoldDB" id="A0A3D9KX17"/>